<organism evidence="1 2">
    <name type="scientific">Albula glossodonta</name>
    <name type="common">roundjaw bonefish</name>
    <dbReference type="NCBI Taxonomy" id="121402"/>
    <lineage>
        <taxon>Eukaryota</taxon>
        <taxon>Metazoa</taxon>
        <taxon>Chordata</taxon>
        <taxon>Craniata</taxon>
        <taxon>Vertebrata</taxon>
        <taxon>Euteleostomi</taxon>
        <taxon>Actinopterygii</taxon>
        <taxon>Neopterygii</taxon>
        <taxon>Teleostei</taxon>
        <taxon>Albuliformes</taxon>
        <taxon>Albulidae</taxon>
        <taxon>Albula</taxon>
    </lineage>
</organism>
<dbReference type="Proteomes" id="UP000824540">
    <property type="component" value="Unassembled WGS sequence"/>
</dbReference>
<keyword evidence="2" id="KW-1185">Reference proteome</keyword>
<reference evidence="1" key="1">
    <citation type="thesis" date="2021" institute="BYU ScholarsArchive" country="Provo, UT, USA">
        <title>Applications of and Algorithms for Genome Assembly and Genomic Analyses with an Emphasis on Marine Teleosts.</title>
        <authorList>
            <person name="Pickett B.D."/>
        </authorList>
    </citation>
    <scope>NUCLEOTIDE SEQUENCE</scope>
    <source>
        <strain evidence="1">HI-2016</strain>
    </source>
</reference>
<comment type="caution">
    <text evidence="1">The sequence shown here is derived from an EMBL/GenBank/DDBJ whole genome shotgun (WGS) entry which is preliminary data.</text>
</comment>
<dbReference type="EMBL" id="JAFBMS010000170">
    <property type="protein sequence ID" value="KAG9333887.1"/>
    <property type="molecule type" value="Genomic_DNA"/>
</dbReference>
<gene>
    <name evidence="1" type="ORF">JZ751_009406</name>
</gene>
<sequence length="285" mass="31256">MVGVMDWRRDEGVGSRAQVVDQVRKEELGKISVRGEKVEKDREGVEREERRSTVSGKVREGVKRMERGKICGHIREVGVTVRSGCGAVPEQVKVIVGSERAKNRNGIPAHSEAVMTRSCGKRRDEDLEYSHTSYRPNISKHSIAETAEVMAMVSGTKVASAQGNGSEARRVSCPTHTTPLANESGAVLSVSVPGPLYSSEERTEQESQTSTSVTIAWHACSTSQTTAYIPKEGGKSTNDGRRGLGYLPRVFVFVVMGISVLCPPSLRQREREIIEESERGQMREA</sequence>
<accession>A0A8T2NBL8</accession>
<evidence type="ECO:0000313" key="1">
    <source>
        <dbReference type="EMBL" id="KAG9333887.1"/>
    </source>
</evidence>
<protein>
    <submittedName>
        <fullName evidence="1">Uncharacterized protein</fullName>
    </submittedName>
</protein>
<name>A0A8T2NBL8_9TELE</name>
<evidence type="ECO:0000313" key="2">
    <source>
        <dbReference type="Proteomes" id="UP000824540"/>
    </source>
</evidence>
<dbReference type="AlphaFoldDB" id="A0A8T2NBL8"/>
<proteinExistence type="predicted"/>